<proteinExistence type="predicted"/>
<evidence type="ECO:0000313" key="3">
    <source>
        <dbReference type="EnsemblPlants" id="PNT65033"/>
    </source>
</evidence>
<feature type="compositionally biased region" description="Basic residues" evidence="1">
    <location>
        <begin position="61"/>
        <end position="85"/>
    </location>
</feature>
<name>A0A2K2CSP5_BRADI</name>
<dbReference type="Proteomes" id="UP000008810">
    <property type="component" value="Chromosome 4"/>
</dbReference>
<dbReference type="EnsemblPlants" id="PNT65033">
    <property type="protein sequence ID" value="PNT65033"/>
    <property type="gene ID" value="BRADI_4g36496v3"/>
</dbReference>
<dbReference type="AlphaFoldDB" id="A0A2K2CSP5"/>
<reference evidence="2 3" key="1">
    <citation type="journal article" date="2010" name="Nature">
        <title>Genome sequencing and analysis of the model grass Brachypodium distachyon.</title>
        <authorList>
            <consortium name="International Brachypodium Initiative"/>
        </authorList>
    </citation>
    <scope>NUCLEOTIDE SEQUENCE [LARGE SCALE GENOMIC DNA]</scope>
    <source>
        <strain evidence="2 3">Bd21</strain>
    </source>
</reference>
<sequence length="369" mass="41778">MIHGRIRMLDPLALPLATSIKQRLAKLKPEKAPELVGGADVHGPACGHLHGASCRRLRLRRGQERRRHRDAARRRRHRVERRPPRRLLLSGRRPFLGRRRHHDRRRRPGLPGARRRRGVARLLGSQHRAGALRGLEVHGQGQERRLRRRRRRRRLRERVRHGRVVVDAAAVVRLASHQGSCSFRCLSSDDDWTSRMICFLFGRGAGGSEVAWRSRSRAAPTARGRARGREDGRRPCSASRPIDKPDRNLSFIAARAVKTRDRAFSVVYARAMPRRLVTSPLPRLGEQTKEGGTSFMPHKPSSAVRGTGDGSGTDVGRGWQVSSRHSLGVNQFNDSRAADDNHDLCKPHHHHVEGSAQQINLFHEFGHDL</sequence>
<organism evidence="2">
    <name type="scientific">Brachypodium distachyon</name>
    <name type="common">Purple false brome</name>
    <name type="synonym">Trachynia distachya</name>
    <dbReference type="NCBI Taxonomy" id="15368"/>
    <lineage>
        <taxon>Eukaryota</taxon>
        <taxon>Viridiplantae</taxon>
        <taxon>Streptophyta</taxon>
        <taxon>Embryophyta</taxon>
        <taxon>Tracheophyta</taxon>
        <taxon>Spermatophyta</taxon>
        <taxon>Magnoliopsida</taxon>
        <taxon>Liliopsida</taxon>
        <taxon>Poales</taxon>
        <taxon>Poaceae</taxon>
        <taxon>BOP clade</taxon>
        <taxon>Pooideae</taxon>
        <taxon>Stipodae</taxon>
        <taxon>Brachypodieae</taxon>
        <taxon>Brachypodium</taxon>
    </lineage>
</organism>
<dbReference type="Gramene" id="PNT65033">
    <property type="protein sequence ID" value="PNT65033"/>
    <property type="gene ID" value="BRADI_4g36496v3"/>
</dbReference>
<gene>
    <name evidence="2" type="ORF">BRADI_4g36496v3</name>
</gene>
<feature type="compositionally biased region" description="Basic residues" evidence="1">
    <location>
        <begin position="95"/>
        <end position="118"/>
    </location>
</feature>
<feature type="region of interest" description="Disordered" evidence="1">
    <location>
        <begin position="214"/>
        <end position="243"/>
    </location>
</feature>
<reference evidence="2" key="2">
    <citation type="submission" date="2017-06" db="EMBL/GenBank/DDBJ databases">
        <title>WGS assembly of Brachypodium distachyon.</title>
        <authorList>
            <consortium name="The International Brachypodium Initiative"/>
            <person name="Lucas S."/>
            <person name="Harmon-Smith M."/>
            <person name="Lail K."/>
            <person name="Tice H."/>
            <person name="Grimwood J."/>
            <person name="Bruce D."/>
            <person name="Barry K."/>
            <person name="Shu S."/>
            <person name="Lindquist E."/>
            <person name="Wang M."/>
            <person name="Pitluck S."/>
            <person name="Vogel J.P."/>
            <person name="Garvin D.F."/>
            <person name="Mockler T.C."/>
            <person name="Schmutz J."/>
            <person name="Rokhsar D."/>
            <person name="Bevan M.W."/>
        </authorList>
    </citation>
    <scope>NUCLEOTIDE SEQUENCE</scope>
    <source>
        <strain evidence="2">Bd21</strain>
    </source>
</reference>
<feature type="compositionally biased region" description="Low complexity" evidence="1">
    <location>
        <begin position="214"/>
        <end position="223"/>
    </location>
</feature>
<feature type="region of interest" description="Disordered" evidence="1">
    <location>
        <begin position="283"/>
        <end position="314"/>
    </location>
</feature>
<reference evidence="3" key="3">
    <citation type="submission" date="2018-08" db="UniProtKB">
        <authorList>
            <consortium name="EnsemblPlants"/>
        </authorList>
    </citation>
    <scope>IDENTIFICATION</scope>
    <source>
        <strain evidence="3">cv. Bd21</strain>
    </source>
</reference>
<evidence type="ECO:0000313" key="2">
    <source>
        <dbReference type="EMBL" id="PNT65033.1"/>
    </source>
</evidence>
<accession>A0A2K2CSP5</accession>
<protein>
    <submittedName>
        <fullName evidence="2 3">Uncharacterized protein</fullName>
    </submittedName>
</protein>
<evidence type="ECO:0000313" key="4">
    <source>
        <dbReference type="Proteomes" id="UP000008810"/>
    </source>
</evidence>
<dbReference type="InParanoid" id="A0A2K2CSP5"/>
<evidence type="ECO:0000256" key="1">
    <source>
        <dbReference type="SAM" id="MobiDB-lite"/>
    </source>
</evidence>
<dbReference type="EMBL" id="CM000883">
    <property type="protein sequence ID" value="PNT65033.1"/>
    <property type="molecule type" value="Genomic_DNA"/>
</dbReference>
<keyword evidence="4" id="KW-1185">Reference proteome</keyword>
<feature type="region of interest" description="Disordered" evidence="1">
    <location>
        <begin position="61"/>
        <end position="118"/>
    </location>
</feature>